<keyword evidence="12" id="KW-0479">Metal-binding</keyword>
<evidence type="ECO:0000256" key="10">
    <source>
        <dbReference type="ARBA" id="ARBA00022490"/>
    </source>
</evidence>
<dbReference type="InterPro" id="IPR004794">
    <property type="entry name" value="Eubact_RibD"/>
</dbReference>
<keyword evidence="21" id="KW-0137">Centromere</keyword>
<dbReference type="InterPro" id="IPR012677">
    <property type="entry name" value="Nucleotide-bd_a/b_plait_sf"/>
</dbReference>
<evidence type="ECO:0000256" key="24">
    <source>
        <dbReference type="ARBA" id="ARBA00070721"/>
    </source>
</evidence>
<evidence type="ECO:0000256" key="9">
    <source>
        <dbReference type="ARBA" id="ARBA00022454"/>
    </source>
</evidence>
<dbReference type="InterPro" id="IPR002125">
    <property type="entry name" value="CMP_dCMP_dom"/>
</dbReference>
<evidence type="ECO:0000256" key="5">
    <source>
        <dbReference type="ARBA" id="ARBA00004882"/>
    </source>
</evidence>
<proteinExistence type="inferred from homology"/>
<dbReference type="InterPro" id="IPR055260">
    <property type="entry name" value="Ndc80_CH"/>
</dbReference>
<evidence type="ECO:0000259" key="27">
    <source>
        <dbReference type="PROSITE" id="PS50102"/>
    </source>
</evidence>
<evidence type="ECO:0000256" key="25">
    <source>
        <dbReference type="PROSITE-ProRule" id="PRU00176"/>
    </source>
</evidence>
<keyword evidence="18 26" id="KW-0175">Coiled coil</keyword>
<evidence type="ECO:0000256" key="19">
    <source>
        <dbReference type="ARBA" id="ARBA00023242"/>
    </source>
</evidence>
<gene>
    <name evidence="29" type="ORF">VFH_IV127320</name>
</gene>
<keyword evidence="11" id="KW-0132">Cell division</keyword>
<evidence type="ECO:0000256" key="3">
    <source>
        <dbReference type="ARBA" id="ARBA00004496"/>
    </source>
</evidence>
<dbReference type="CDD" id="cd12380">
    <property type="entry name" value="RRM3_I_PABPs"/>
    <property type="match status" value="1"/>
</dbReference>
<comment type="similarity">
    <text evidence="6">Belongs to the NDC80/HEC1 family.</text>
</comment>
<keyword evidence="19" id="KW-0539">Nucleus</keyword>
<sequence length="989" mass="111227">MQAMGLSVAVSVPFYHSRLCINASPHPPIPLNLNHGFSKSLTFRDRLTRGKSSYVIRSQKNRDDDGDVDGFYMRKSVELARKALGCTSPNPLVGCVIVKDGQIVGQGFHPKPGQPHAEVFALRDAADLDENATAYVTLEPCNHFGRTPPCTEVLIKARLKKVVVGMVDPNPIVASKGLDRLRGAGIEVVVGVEEELCKGLNEGYIHHMLTQKPLLTLRYSLSVNGNLLDSLGNGVTHSGGYYSRLLQEYDAVILSSSLFRETLSVDSVPSSQEPGANQPIRFIMHRDSGSGSSNQIPFITDNVTDKMIIFTDCITTAPEETQQGIKTVSVDQINLDKFCNKLNKSVLKSPAAPHQWPSILALIHWLVQSCQIHLSFSSPSHTTTLQSNNIVFQYSLNAYLNFIRGDDEAISELDHEIRTRILREKSNADNTLAAAEQKVSELEAQLEGLRSAPSQKDLLDKEKEMLQGDVIKFHKIIDEFGLRIELKERDLVDKEKQLQAKVVESDNICQENKMLKKKVESQPFNTRDVERMKRELQAAERDAGEAELARNDWEEKCWELDRTLANNIRDLEPITRDCNQAFKRLKIGNDIQYVLNPKGTTPAEIMGICCYRTVNQNYANILLMLLRLRQACDHPLLVKEYNSDPVGKDSVEMAKRLPKEMLINLFNSLETTAAICFVCNRPENKLGDDETWDMAESALKEALDECGKGNVFVKNLAKSIDNVGLHDLFQEYGNILSSKIVISEDGKSKGFGYIQFGSEESANDAIQKMNGSTVRDKKIYVGKFIRKSERSLPEPDAKYTNLYVKNLDPDITEALLKEKFSSFGKILSLAIVKDEKGLSKGFGFMNYENPDDARQATEAMNGSQFGSKNLYVARAQKKVEREKILHQWFAERCMEKNLKYKGSNIYVKNIDDSVSDEELKSQFVQINKENRKQLPYQITGMVKPSKLLTCFQWGALMVAGRMFHGKPLYVAFAQRKDVRQSLLQLQHSH</sequence>
<evidence type="ECO:0000313" key="29">
    <source>
        <dbReference type="EMBL" id="CAI8609317.1"/>
    </source>
</evidence>
<keyword evidence="20" id="KW-0131">Cell cycle</keyword>
<dbReference type="InterPro" id="IPR038273">
    <property type="entry name" value="Ndc80_sf"/>
</dbReference>
<evidence type="ECO:0000256" key="18">
    <source>
        <dbReference type="ARBA" id="ARBA00023054"/>
    </source>
</evidence>
<dbReference type="GO" id="GO:0008270">
    <property type="term" value="F:zinc ion binding"/>
    <property type="evidence" value="ECO:0007669"/>
    <property type="project" value="InterPro"/>
</dbReference>
<comment type="subcellular location">
    <subcellularLocation>
        <location evidence="4">Chromosome</location>
        <location evidence="4">Centromere</location>
    </subcellularLocation>
    <subcellularLocation>
        <location evidence="3">Cytoplasm</location>
    </subcellularLocation>
    <subcellularLocation>
        <location evidence="2">Nucleus</location>
    </subcellularLocation>
</comment>
<evidence type="ECO:0000256" key="4">
    <source>
        <dbReference type="ARBA" id="ARBA00004584"/>
    </source>
</evidence>
<feature type="domain" description="RRM" evidence="27">
    <location>
        <begin position="709"/>
        <end position="786"/>
    </location>
</feature>
<dbReference type="PROSITE" id="PS50102">
    <property type="entry name" value="RRM"/>
    <property type="match status" value="2"/>
</dbReference>
<keyword evidence="16" id="KW-0862">Zinc</keyword>
<dbReference type="AlphaFoldDB" id="A0AAV1ALD8"/>
<dbReference type="Proteomes" id="UP001157006">
    <property type="component" value="Chromosome 4"/>
</dbReference>
<dbReference type="SMART" id="SM00360">
    <property type="entry name" value="RRM"/>
    <property type="match status" value="2"/>
</dbReference>
<dbReference type="GO" id="GO:0000775">
    <property type="term" value="C:chromosome, centromeric region"/>
    <property type="evidence" value="ECO:0007669"/>
    <property type="project" value="UniProtKB-SubCell"/>
</dbReference>
<evidence type="ECO:0000256" key="12">
    <source>
        <dbReference type="ARBA" id="ARBA00022723"/>
    </source>
</evidence>
<evidence type="ECO:0000256" key="26">
    <source>
        <dbReference type="SAM" id="Coils"/>
    </source>
</evidence>
<protein>
    <recommendedName>
        <fullName evidence="24">Riboflavin biosynthesis protein PYRD, chloroplastic</fullName>
        <ecNumber evidence="8">3.5.4.26</ecNumber>
    </recommendedName>
</protein>
<evidence type="ECO:0000256" key="6">
    <source>
        <dbReference type="ARBA" id="ARBA00007050"/>
    </source>
</evidence>
<dbReference type="FunFam" id="3.40.140.10:FF:000025">
    <property type="entry name" value="Riboflavin biosynthesis protein RibD"/>
    <property type="match status" value="1"/>
</dbReference>
<feature type="domain" description="CMP/dCMP-type deaminase" evidence="28">
    <location>
        <begin position="67"/>
        <end position="189"/>
    </location>
</feature>
<dbReference type="Pfam" id="PF03801">
    <property type="entry name" value="Ndc80_HEC"/>
    <property type="match status" value="1"/>
</dbReference>
<keyword evidence="30" id="KW-1185">Reference proteome</keyword>
<keyword evidence="14" id="KW-0498">Mitosis</keyword>
<evidence type="ECO:0000256" key="2">
    <source>
        <dbReference type="ARBA" id="ARBA00004123"/>
    </source>
</evidence>
<dbReference type="InterPro" id="IPR035979">
    <property type="entry name" value="RBD_domain_sf"/>
</dbReference>
<dbReference type="InterPro" id="IPR016193">
    <property type="entry name" value="Cytidine_deaminase-like"/>
</dbReference>
<dbReference type="Gene3D" id="3.30.70.330">
    <property type="match status" value="2"/>
</dbReference>
<organism evidence="29 30">
    <name type="scientific">Vicia faba</name>
    <name type="common">Broad bean</name>
    <name type="synonym">Faba vulgaris</name>
    <dbReference type="NCBI Taxonomy" id="3906"/>
    <lineage>
        <taxon>Eukaryota</taxon>
        <taxon>Viridiplantae</taxon>
        <taxon>Streptophyta</taxon>
        <taxon>Embryophyta</taxon>
        <taxon>Tracheophyta</taxon>
        <taxon>Spermatophyta</taxon>
        <taxon>Magnoliopsida</taxon>
        <taxon>eudicotyledons</taxon>
        <taxon>Gunneridae</taxon>
        <taxon>Pentapetalae</taxon>
        <taxon>rosids</taxon>
        <taxon>fabids</taxon>
        <taxon>Fabales</taxon>
        <taxon>Fabaceae</taxon>
        <taxon>Papilionoideae</taxon>
        <taxon>50 kb inversion clade</taxon>
        <taxon>NPAAA clade</taxon>
        <taxon>Hologalegina</taxon>
        <taxon>IRL clade</taxon>
        <taxon>Fabeae</taxon>
        <taxon>Vicia</taxon>
    </lineage>
</organism>
<dbReference type="CDD" id="cd01284">
    <property type="entry name" value="Riboflavin_deaminase-reductase"/>
    <property type="match status" value="1"/>
</dbReference>
<evidence type="ECO:0000259" key="28">
    <source>
        <dbReference type="PROSITE" id="PS51747"/>
    </source>
</evidence>
<dbReference type="InterPro" id="IPR016192">
    <property type="entry name" value="APOBEC/CMP_deaminase_Zn-bd"/>
</dbReference>
<dbReference type="GO" id="GO:0005634">
    <property type="term" value="C:nucleus"/>
    <property type="evidence" value="ECO:0007669"/>
    <property type="project" value="UniProtKB-SubCell"/>
</dbReference>
<dbReference type="EMBL" id="OX451739">
    <property type="protein sequence ID" value="CAI8609317.1"/>
    <property type="molecule type" value="Genomic_DNA"/>
</dbReference>
<dbReference type="InterPro" id="IPR055307">
    <property type="entry name" value="NDC80_plants"/>
</dbReference>
<evidence type="ECO:0000256" key="11">
    <source>
        <dbReference type="ARBA" id="ARBA00022618"/>
    </source>
</evidence>
<dbReference type="Gene3D" id="3.40.140.10">
    <property type="entry name" value="Cytidine Deaminase, domain 2"/>
    <property type="match status" value="1"/>
</dbReference>
<dbReference type="GO" id="GO:0051301">
    <property type="term" value="P:cell division"/>
    <property type="evidence" value="ECO:0007669"/>
    <property type="project" value="UniProtKB-KW"/>
</dbReference>
<keyword evidence="17 25" id="KW-0694">RNA-binding</keyword>
<dbReference type="Pfam" id="PF00076">
    <property type="entry name" value="RRM_1"/>
    <property type="match status" value="2"/>
</dbReference>
<comment type="function">
    <text evidence="23">Monofunctional pyrimidine deaminase involved in the riboflavin biosynthesis pathway. Also has a reductase domain that lacks catalytically essential substrate-binding residues.</text>
</comment>
<dbReference type="PANTHER" id="PTHR46681">
    <property type="entry name" value="KINETOCHORE PROTEIN NDC80 HOMOLOG"/>
    <property type="match status" value="1"/>
</dbReference>
<dbReference type="SUPFAM" id="SSF54928">
    <property type="entry name" value="RNA-binding domain, RBD"/>
    <property type="match status" value="2"/>
</dbReference>
<feature type="coiled-coil region" evidence="26">
    <location>
        <begin position="529"/>
        <end position="556"/>
    </location>
</feature>
<evidence type="ECO:0000256" key="16">
    <source>
        <dbReference type="ARBA" id="ARBA00022833"/>
    </source>
</evidence>
<dbReference type="GO" id="GO:0008835">
    <property type="term" value="F:diaminohydroxyphosphoribosylaminopyrimidine deaminase activity"/>
    <property type="evidence" value="ECO:0007669"/>
    <property type="project" value="UniProtKB-EC"/>
</dbReference>
<accession>A0AAV1ALD8</accession>
<dbReference type="GO" id="GO:0005737">
    <property type="term" value="C:cytoplasm"/>
    <property type="evidence" value="ECO:0007669"/>
    <property type="project" value="UniProtKB-SubCell"/>
</dbReference>
<comment type="similarity">
    <text evidence="7">Belongs to the polyadenylate-binding protein type-1 family.</text>
</comment>
<evidence type="ECO:0000256" key="15">
    <source>
        <dbReference type="ARBA" id="ARBA00022801"/>
    </source>
</evidence>
<dbReference type="FunFam" id="3.30.70.330:FF:000564">
    <property type="entry name" value="Polyadenylate-binding protein"/>
    <property type="match status" value="1"/>
</dbReference>
<evidence type="ECO:0000256" key="22">
    <source>
        <dbReference type="ARBA" id="ARBA00054110"/>
    </source>
</evidence>
<evidence type="ECO:0000313" key="30">
    <source>
        <dbReference type="Proteomes" id="UP001157006"/>
    </source>
</evidence>
<comment type="function">
    <text evidence="22">Binds the poly(A) tail of mRNA. Appears to be an important mediator of the multiple roles of the poly(A) tail in mRNA biogenesis, stability and translation.</text>
</comment>
<keyword evidence="15" id="KW-0378">Hydrolase</keyword>
<dbReference type="GO" id="GO:0003723">
    <property type="term" value="F:RNA binding"/>
    <property type="evidence" value="ECO:0007669"/>
    <property type="project" value="UniProtKB-UniRule"/>
</dbReference>
<evidence type="ECO:0000256" key="13">
    <source>
        <dbReference type="ARBA" id="ARBA00022737"/>
    </source>
</evidence>
<name>A0AAV1ALD8_VICFA</name>
<evidence type="ECO:0000256" key="1">
    <source>
        <dbReference type="ARBA" id="ARBA00001947"/>
    </source>
</evidence>
<evidence type="ECO:0000256" key="14">
    <source>
        <dbReference type="ARBA" id="ARBA00022776"/>
    </source>
</evidence>
<dbReference type="NCBIfam" id="TIGR00326">
    <property type="entry name" value="eubact_ribD"/>
    <property type="match status" value="1"/>
</dbReference>
<evidence type="ECO:0000256" key="21">
    <source>
        <dbReference type="ARBA" id="ARBA00023328"/>
    </source>
</evidence>
<dbReference type="FunFam" id="3.30.70.330:FF:000500">
    <property type="entry name" value="Polyadenylate-binding protein"/>
    <property type="match status" value="1"/>
</dbReference>
<dbReference type="PROSITE" id="PS00903">
    <property type="entry name" value="CYT_DCMP_DEAMINASES_1"/>
    <property type="match status" value="1"/>
</dbReference>
<evidence type="ECO:0000256" key="8">
    <source>
        <dbReference type="ARBA" id="ARBA00012766"/>
    </source>
</evidence>
<evidence type="ECO:0000256" key="23">
    <source>
        <dbReference type="ARBA" id="ARBA00058389"/>
    </source>
</evidence>
<reference evidence="29 30" key="1">
    <citation type="submission" date="2023-01" db="EMBL/GenBank/DDBJ databases">
        <authorList>
            <person name="Kreplak J."/>
        </authorList>
    </citation>
    <scope>NUCLEOTIDE SEQUENCE [LARGE SCALE GENOMIC DNA]</scope>
</reference>
<comment type="cofactor">
    <cofactor evidence="1">
        <name>Zn(2+)</name>
        <dbReference type="ChEBI" id="CHEBI:29105"/>
    </cofactor>
</comment>
<dbReference type="SUPFAM" id="SSF53927">
    <property type="entry name" value="Cytidine deaminase-like"/>
    <property type="match status" value="1"/>
</dbReference>
<feature type="coiled-coil region" evidence="26">
    <location>
        <begin position="418"/>
        <end position="452"/>
    </location>
</feature>
<dbReference type="PANTHER" id="PTHR46681:SF1">
    <property type="entry name" value="KINETOCHORE PROTEIN NDC80 HOMOLOG"/>
    <property type="match status" value="1"/>
</dbReference>
<dbReference type="PROSITE" id="PS51747">
    <property type="entry name" value="CYT_DCMP_DEAMINASES_2"/>
    <property type="match status" value="1"/>
</dbReference>
<feature type="domain" description="RRM" evidence="27">
    <location>
        <begin position="800"/>
        <end position="877"/>
    </location>
</feature>
<dbReference type="EC" id="3.5.4.26" evidence="8"/>
<dbReference type="GO" id="GO:0009231">
    <property type="term" value="P:riboflavin biosynthetic process"/>
    <property type="evidence" value="ECO:0007669"/>
    <property type="project" value="InterPro"/>
</dbReference>
<dbReference type="InterPro" id="IPR000504">
    <property type="entry name" value="RRM_dom"/>
</dbReference>
<evidence type="ECO:0000256" key="7">
    <source>
        <dbReference type="ARBA" id="ARBA00008557"/>
    </source>
</evidence>
<dbReference type="Gene3D" id="1.10.418.30">
    <property type="entry name" value="Ncd80 complex, Ncd80 subunit"/>
    <property type="match status" value="1"/>
</dbReference>
<evidence type="ECO:0000256" key="20">
    <source>
        <dbReference type="ARBA" id="ARBA00023306"/>
    </source>
</evidence>
<keyword evidence="9" id="KW-0158">Chromosome</keyword>
<evidence type="ECO:0000256" key="17">
    <source>
        <dbReference type="ARBA" id="ARBA00022884"/>
    </source>
</evidence>
<keyword evidence="13" id="KW-0677">Repeat</keyword>
<dbReference type="Pfam" id="PF00383">
    <property type="entry name" value="dCMP_cyt_deam_1"/>
    <property type="match status" value="1"/>
</dbReference>
<comment type="pathway">
    <text evidence="5">Cofactor biosynthesis; riboflavin biosynthesis; 5-amino-6-(D-ribitylamino)uracil from GTP: step 2/4.</text>
</comment>
<keyword evidence="10" id="KW-0963">Cytoplasm</keyword>